<dbReference type="Pfam" id="PF03992">
    <property type="entry name" value="ABM"/>
    <property type="match status" value="1"/>
</dbReference>
<evidence type="ECO:0000313" key="1">
    <source>
        <dbReference type="EMBL" id="AAT96109.1"/>
    </source>
</evidence>
<dbReference type="EMBL" id="AY597276">
    <property type="protein sequence ID" value="AAT96109.1"/>
    <property type="molecule type" value="Genomic_DNA"/>
</dbReference>
<dbReference type="InterPro" id="IPR011008">
    <property type="entry name" value="Dimeric_a/b-barrel"/>
</dbReference>
<protein>
    <submittedName>
        <fullName evidence="1">Uncharacterized protein</fullName>
    </submittedName>
</protein>
<sequence>MRSHQVQDQAFDRQQRFKRMTITSINTLEISFLESPRHDVEALLLKHIEQLKNAPGCLSYALSRSTKGTARWIVSGYWSNEDQMTDHFCTAAMTGFIDELIGAEASIAFARFAANIDIPA</sequence>
<dbReference type="InterPro" id="IPR007138">
    <property type="entry name" value="ABM_dom"/>
</dbReference>
<accession>I6LCK2</accession>
<organism evidence="1">
    <name type="scientific">Pseudomonas viridiflava</name>
    <name type="common">Phytomonas viridiflava</name>
    <dbReference type="NCBI Taxonomy" id="33069"/>
    <lineage>
        <taxon>Bacteria</taxon>
        <taxon>Pseudomonadati</taxon>
        <taxon>Pseudomonadota</taxon>
        <taxon>Gammaproteobacteria</taxon>
        <taxon>Pseudomonadales</taxon>
        <taxon>Pseudomonadaceae</taxon>
        <taxon>Pseudomonas</taxon>
    </lineage>
</organism>
<dbReference type="AlphaFoldDB" id="I6LCK2"/>
<dbReference type="OrthoDB" id="6039968at2"/>
<proteinExistence type="predicted"/>
<name>I6LCK2_PSEVI</name>
<dbReference type="SUPFAM" id="SSF54909">
    <property type="entry name" value="Dimeric alpha+beta barrel"/>
    <property type="match status" value="1"/>
</dbReference>
<dbReference type="Gene3D" id="3.30.70.100">
    <property type="match status" value="1"/>
</dbReference>
<reference evidence="1" key="1">
    <citation type="journal article" date="2006" name="Proc. Natl. Acad. Sci. U.S.A.">
        <title>Presence/absence polymorphism for alternative pathogenicity islands in Pseudomonas viridiflava, a pathogen of Arabidopsis.</title>
        <authorList>
            <person name="Araki H."/>
            <person name="Tian D."/>
            <person name="Goss E.M."/>
            <person name="Jakob K."/>
            <person name="Halldorsdottir S.S."/>
            <person name="Kreitman M."/>
            <person name="Bergelson J."/>
        </authorList>
    </citation>
    <scope>NUCLEOTIDE SEQUENCE</scope>
    <source>
        <strain evidence="1">RMX3.1b</strain>
    </source>
</reference>